<protein>
    <submittedName>
        <fullName evidence="2">Uncharacterized protein</fullName>
    </submittedName>
</protein>
<feature type="compositionally biased region" description="Low complexity" evidence="1">
    <location>
        <begin position="68"/>
        <end position="80"/>
    </location>
</feature>
<organism evidence="2 3">
    <name type="scientific">Haloactinospora alba</name>
    <dbReference type="NCBI Taxonomy" id="405555"/>
    <lineage>
        <taxon>Bacteria</taxon>
        <taxon>Bacillati</taxon>
        <taxon>Actinomycetota</taxon>
        <taxon>Actinomycetes</taxon>
        <taxon>Streptosporangiales</taxon>
        <taxon>Nocardiopsidaceae</taxon>
        <taxon>Haloactinospora</taxon>
    </lineage>
</organism>
<evidence type="ECO:0000256" key="1">
    <source>
        <dbReference type="SAM" id="MobiDB-lite"/>
    </source>
</evidence>
<feature type="region of interest" description="Disordered" evidence="1">
    <location>
        <begin position="1"/>
        <end position="20"/>
    </location>
</feature>
<evidence type="ECO:0000313" key="2">
    <source>
        <dbReference type="EMBL" id="TQN30394.1"/>
    </source>
</evidence>
<feature type="region of interest" description="Disordered" evidence="1">
    <location>
        <begin position="564"/>
        <end position="588"/>
    </location>
</feature>
<feature type="region of interest" description="Disordered" evidence="1">
    <location>
        <begin position="303"/>
        <end position="336"/>
    </location>
</feature>
<dbReference type="OrthoDB" id="3915723at2"/>
<dbReference type="RefSeq" id="WP_141921655.1">
    <property type="nucleotide sequence ID" value="NZ_VFQC01000001.1"/>
</dbReference>
<accession>A0A543NEY1</accession>
<feature type="region of interest" description="Disordered" evidence="1">
    <location>
        <begin position="68"/>
        <end position="92"/>
    </location>
</feature>
<dbReference type="EMBL" id="VFQC01000001">
    <property type="protein sequence ID" value="TQN30394.1"/>
    <property type="molecule type" value="Genomic_DNA"/>
</dbReference>
<proteinExistence type="predicted"/>
<name>A0A543NEY1_9ACTN</name>
<sequence>MKRREQSQTEQLRQALSEREAQLHEAQARLAALEGSTSFQVGRTLTAAAKRPGRGLMTLPRDLFRLWRGSQGSRSSGNRSKPGPVRSYEAQRQEARLLTGTPGADDGRIVVAGILSPEARAALDPYVRVVPLRSHDTQVVFESVDVDALVITASASAPGSSWSHVGDPAAADRTRALHWTVEAARSRGVPSVLIADAPAPPALAALDVDLHYHGDVGVPLHRFNPVAAEPERDPEPVHVPTAGSPHPATRRLLASLEEHGTRPASPRWEELPATLRAVSAVATDTPGLARRATACGARALLLGRDDGDGDTSAAPRPPEALRTLRPGAGGPHSHPVGEELARLRAQGPLTSEELRSTLRHLFLTEATPVRLAELFRQVQLAPGAGNPDLPLHDRRVALLALPGDDITSLSLAEDILAQQYPPAEVVVPQESAPFTGVERLRSHGIPVRTAPVSVPSAAPGPDVWAALARAAESPWAALWREPQGPAFLVDALCAAECSGADAVGPAIDSWRQGDAPHADAVDQAAADQEYVFVSAIRPALARCELVRRGLQPGVWNRHGARLLALSPPHGTEPEESPDHARTAPKGNT</sequence>
<evidence type="ECO:0000313" key="3">
    <source>
        <dbReference type="Proteomes" id="UP000317422"/>
    </source>
</evidence>
<comment type="caution">
    <text evidence="2">The sequence shown here is derived from an EMBL/GenBank/DDBJ whole genome shotgun (WGS) entry which is preliminary data.</text>
</comment>
<reference evidence="2 3" key="1">
    <citation type="submission" date="2019-06" db="EMBL/GenBank/DDBJ databases">
        <title>Sequencing the genomes of 1000 actinobacteria strains.</title>
        <authorList>
            <person name="Klenk H.-P."/>
        </authorList>
    </citation>
    <scope>NUCLEOTIDE SEQUENCE [LARGE SCALE GENOMIC DNA]</scope>
    <source>
        <strain evidence="2 3">DSM 45015</strain>
    </source>
</reference>
<gene>
    <name evidence="2" type="ORF">FHX37_0271</name>
</gene>
<dbReference type="Proteomes" id="UP000317422">
    <property type="component" value="Unassembled WGS sequence"/>
</dbReference>
<dbReference type="AlphaFoldDB" id="A0A543NEY1"/>
<keyword evidence="3" id="KW-1185">Reference proteome</keyword>
<feature type="region of interest" description="Disordered" evidence="1">
    <location>
        <begin position="228"/>
        <end position="247"/>
    </location>
</feature>